<evidence type="ECO:0000313" key="7">
    <source>
        <dbReference type="EMBL" id="BDV43245.1"/>
    </source>
</evidence>
<dbReference type="EMBL" id="AP027151">
    <property type="protein sequence ID" value="BDV43245.1"/>
    <property type="molecule type" value="Genomic_DNA"/>
</dbReference>
<keyword evidence="1 4" id="KW-0349">Heme</keyword>
<dbReference type="InterPro" id="IPR036909">
    <property type="entry name" value="Cyt_c-like_dom_sf"/>
</dbReference>
<name>A0ABN6VXQ1_9BACT</name>
<dbReference type="PROSITE" id="PS51007">
    <property type="entry name" value="CYTC"/>
    <property type="match status" value="1"/>
</dbReference>
<reference evidence="7 8" key="1">
    <citation type="submission" date="2022-12" db="EMBL/GenBank/DDBJ databases">
        <title>Polyphasic characterization of Geotalea uranireducens NIT-SL11 newly isolated from a complex of sewage sludge and microbially reduced graphene oxide.</title>
        <authorList>
            <person name="Xie L."/>
            <person name="Yoshida N."/>
            <person name="Meng L."/>
        </authorList>
    </citation>
    <scope>NUCLEOTIDE SEQUENCE [LARGE SCALE GENOMIC DNA]</scope>
    <source>
        <strain evidence="7 8">NIT-SL11</strain>
    </source>
</reference>
<evidence type="ECO:0000256" key="2">
    <source>
        <dbReference type="ARBA" id="ARBA00022723"/>
    </source>
</evidence>
<dbReference type="Proteomes" id="UP001317705">
    <property type="component" value="Chromosome"/>
</dbReference>
<accession>A0ABN6VXQ1</accession>
<sequence length="106" mass="11306">MKGVLCWSVVAALLIAQFAVAEEASLERGKALFENTKLGNNGKSCATCHPGGKKLEWAATSYDDAKLVSIINRCIKGSLKGEPLDPESIDMKSLAMYIKTFSGPGN</sequence>
<keyword evidence="3 4" id="KW-0408">Iron</keyword>
<feature type="domain" description="Cytochrome c" evidence="6">
    <location>
        <begin position="24"/>
        <end position="106"/>
    </location>
</feature>
<evidence type="ECO:0000256" key="5">
    <source>
        <dbReference type="SAM" id="SignalP"/>
    </source>
</evidence>
<organism evidence="7 8">
    <name type="scientific">Geotalea uraniireducens</name>
    <dbReference type="NCBI Taxonomy" id="351604"/>
    <lineage>
        <taxon>Bacteria</taxon>
        <taxon>Pseudomonadati</taxon>
        <taxon>Thermodesulfobacteriota</taxon>
        <taxon>Desulfuromonadia</taxon>
        <taxon>Geobacterales</taxon>
        <taxon>Geobacteraceae</taxon>
        <taxon>Geotalea</taxon>
    </lineage>
</organism>
<gene>
    <name evidence="7" type="ORF">GURASL_21680</name>
</gene>
<dbReference type="Pfam" id="PF21342">
    <property type="entry name" value="SoxA-TsdA_cyt-c"/>
    <property type="match status" value="1"/>
</dbReference>
<proteinExistence type="predicted"/>
<evidence type="ECO:0000256" key="3">
    <source>
        <dbReference type="ARBA" id="ARBA00023004"/>
    </source>
</evidence>
<dbReference type="SUPFAM" id="SSF46626">
    <property type="entry name" value="Cytochrome c"/>
    <property type="match status" value="1"/>
</dbReference>
<keyword evidence="8" id="KW-1185">Reference proteome</keyword>
<feature type="chain" id="PRO_5047279550" evidence="5">
    <location>
        <begin position="22"/>
        <end position="106"/>
    </location>
</feature>
<dbReference type="Gene3D" id="1.10.760.10">
    <property type="entry name" value="Cytochrome c-like domain"/>
    <property type="match status" value="1"/>
</dbReference>
<keyword evidence="5" id="KW-0732">Signal</keyword>
<keyword evidence="2 4" id="KW-0479">Metal-binding</keyword>
<dbReference type="InterPro" id="IPR009056">
    <property type="entry name" value="Cyt_c-like_dom"/>
</dbReference>
<protein>
    <submittedName>
        <fullName evidence="7">Cytochrome c</fullName>
    </submittedName>
</protein>
<evidence type="ECO:0000256" key="4">
    <source>
        <dbReference type="PROSITE-ProRule" id="PRU00433"/>
    </source>
</evidence>
<evidence type="ECO:0000256" key="1">
    <source>
        <dbReference type="ARBA" id="ARBA00022617"/>
    </source>
</evidence>
<evidence type="ECO:0000313" key="8">
    <source>
        <dbReference type="Proteomes" id="UP001317705"/>
    </source>
</evidence>
<feature type="signal peptide" evidence="5">
    <location>
        <begin position="1"/>
        <end position="21"/>
    </location>
</feature>
<dbReference type="RefSeq" id="WP_281999354.1">
    <property type="nucleotide sequence ID" value="NZ_AP027151.1"/>
</dbReference>
<evidence type="ECO:0000259" key="6">
    <source>
        <dbReference type="PROSITE" id="PS51007"/>
    </source>
</evidence>